<protein>
    <submittedName>
        <fullName evidence="1">Uncharacterized protein</fullName>
    </submittedName>
</protein>
<sequence>MTGLRPYIPPGEMPVGSRSIFHNLYIPEGWIVLEFVVKDSGWFVCEKMLMTGEKGR</sequence>
<evidence type="ECO:0000313" key="1">
    <source>
        <dbReference type="EMBL" id="KKL17245.1"/>
    </source>
</evidence>
<comment type="caution">
    <text evidence="1">The sequence shown here is derived from an EMBL/GenBank/DDBJ whole genome shotgun (WGS) entry which is preliminary data.</text>
</comment>
<proteinExistence type="predicted"/>
<accession>A0A0F9B6L7</accession>
<gene>
    <name evidence="1" type="ORF">LCGC14_2487480</name>
</gene>
<dbReference type="AlphaFoldDB" id="A0A0F9B6L7"/>
<organism evidence="1">
    <name type="scientific">marine sediment metagenome</name>
    <dbReference type="NCBI Taxonomy" id="412755"/>
    <lineage>
        <taxon>unclassified sequences</taxon>
        <taxon>metagenomes</taxon>
        <taxon>ecological metagenomes</taxon>
    </lineage>
</organism>
<name>A0A0F9B6L7_9ZZZZ</name>
<dbReference type="EMBL" id="LAZR01039335">
    <property type="protein sequence ID" value="KKL17245.1"/>
    <property type="molecule type" value="Genomic_DNA"/>
</dbReference>
<reference evidence="1" key="1">
    <citation type="journal article" date="2015" name="Nature">
        <title>Complex archaea that bridge the gap between prokaryotes and eukaryotes.</title>
        <authorList>
            <person name="Spang A."/>
            <person name="Saw J.H."/>
            <person name="Jorgensen S.L."/>
            <person name="Zaremba-Niedzwiedzka K."/>
            <person name="Martijn J."/>
            <person name="Lind A.E."/>
            <person name="van Eijk R."/>
            <person name="Schleper C."/>
            <person name="Guy L."/>
            <person name="Ettema T.J."/>
        </authorList>
    </citation>
    <scope>NUCLEOTIDE SEQUENCE</scope>
</reference>